<reference evidence="10" key="1">
    <citation type="submission" date="2023-06" db="EMBL/GenBank/DDBJ databases">
        <authorList>
            <consortium name="Lawrence Berkeley National Laboratory"/>
            <person name="Ahrendt S."/>
            <person name="Sahu N."/>
            <person name="Indic B."/>
            <person name="Wong-Bajracharya J."/>
            <person name="Merenyi Z."/>
            <person name="Ke H.-M."/>
            <person name="Monk M."/>
            <person name="Kocsube S."/>
            <person name="Drula E."/>
            <person name="Lipzen A."/>
            <person name="Balint B."/>
            <person name="Henrissat B."/>
            <person name="Andreopoulos B."/>
            <person name="Martin F.M."/>
            <person name="Harder C.B."/>
            <person name="Rigling D."/>
            <person name="Ford K.L."/>
            <person name="Foster G.D."/>
            <person name="Pangilinan J."/>
            <person name="Papanicolaou A."/>
            <person name="Barry K."/>
            <person name="LaButti K."/>
            <person name="Viragh M."/>
            <person name="Koriabine M."/>
            <person name="Yan M."/>
            <person name="Riley R."/>
            <person name="Champramary S."/>
            <person name="Plett K.L."/>
            <person name="Tsai I.J."/>
            <person name="Slot J."/>
            <person name="Sipos G."/>
            <person name="Plett J."/>
            <person name="Nagy L.G."/>
            <person name="Grigoriev I.V."/>
        </authorList>
    </citation>
    <scope>NUCLEOTIDE SEQUENCE</scope>
    <source>
        <strain evidence="10">HWK02</strain>
    </source>
</reference>
<dbReference type="PRINTS" id="PR00463">
    <property type="entry name" value="EP450I"/>
</dbReference>
<dbReference type="AlphaFoldDB" id="A0AA39ULP7"/>
<dbReference type="GO" id="GO:0005506">
    <property type="term" value="F:iron ion binding"/>
    <property type="evidence" value="ECO:0007669"/>
    <property type="project" value="InterPro"/>
</dbReference>
<organism evidence="10 11">
    <name type="scientific">Armillaria luteobubalina</name>
    <dbReference type="NCBI Taxonomy" id="153913"/>
    <lineage>
        <taxon>Eukaryota</taxon>
        <taxon>Fungi</taxon>
        <taxon>Dikarya</taxon>
        <taxon>Basidiomycota</taxon>
        <taxon>Agaricomycotina</taxon>
        <taxon>Agaricomycetes</taxon>
        <taxon>Agaricomycetidae</taxon>
        <taxon>Agaricales</taxon>
        <taxon>Marasmiineae</taxon>
        <taxon>Physalacriaceae</taxon>
        <taxon>Armillaria</taxon>
    </lineage>
</organism>
<evidence type="ECO:0000256" key="3">
    <source>
        <dbReference type="ARBA" id="ARBA00010617"/>
    </source>
</evidence>
<evidence type="ECO:0000256" key="9">
    <source>
        <dbReference type="SAM" id="Phobius"/>
    </source>
</evidence>
<dbReference type="SUPFAM" id="SSF48264">
    <property type="entry name" value="Cytochrome P450"/>
    <property type="match status" value="1"/>
</dbReference>
<accession>A0AA39ULP7</accession>
<comment type="caution">
    <text evidence="10">The sequence shown here is derived from an EMBL/GenBank/DDBJ whole genome shotgun (WGS) entry which is preliminary data.</text>
</comment>
<keyword evidence="8" id="KW-0503">Monooxygenase</keyword>
<dbReference type="InterPro" id="IPR050121">
    <property type="entry name" value="Cytochrome_P450_monoxygenase"/>
</dbReference>
<gene>
    <name evidence="10" type="ORF">EDD18DRAFT_432639</name>
</gene>
<dbReference type="GO" id="GO:0016705">
    <property type="term" value="F:oxidoreductase activity, acting on paired donors, with incorporation or reduction of molecular oxygen"/>
    <property type="evidence" value="ECO:0007669"/>
    <property type="project" value="InterPro"/>
</dbReference>
<dbReference type="InterPro" id="IPR001128">
    <property type="entry name" value="Cyt_P450"/>
</dbReference>
<protein>
    <submittedName>
        <fullName evidence="10">Cytochrome P450</fullName>
    </submittedName>
</protein>
<evidence type="ECO:0000256" key="1">
    <source>
        <dbReference type="ARBA" id="ARBA00001971"/>
    </source>
</evidence>
<comment type="pathway">
    <text evidence="2">Secondary metabolite biosynthesis.</text>
</comment>
<dbReference type="Proteomes" id="UP001175228">
    <property type="component" value="Unassembled WGS sequence"/>
</dbReference>
<dbReference type="InterPro" id="IPR017972">
    <property type="entry name" value="Cyt_P450_CS"/>
</dbReference>
<keyword evidence="4 7" id="KW-0479">Metal-binding</keyword>
<keyword evidence="6 7" id="KW-0408">Iron</keyword>
<dbReference type="Gene3D" id="1.10.630.10">
    <property type="entry name" value="Cytochrome P450"/>
    <property type="match status" value="1"/>
</dbReference>
<comment type="cofactor">
    <cofactor evidence="1 7">
        <name>heme</name>
        <dbReference type="ChEBI" id="CHEBI:30413"/>
    </cofactor>
</comment>
<keyword evidence="11" id="KW-1185">Reference proteome</keyword>
<dbReference type="Pfam" id="PF00067">
    <property type="entry name" value="p450"/>
    <property type="match status" value="1"/>
</dbReference>
<dbReference type="CDD" id="cd11062">
    <property type="entry name" value="CYP58-like"/>
    <property type="match status" value="1"/>
</dbReference>
<dbReference type="PROSITE" id="PS00086">
    <property type="entry name" value="CYTOCHROME_P450"/>
    <property type="match status" value="1"/>
</dbReference>
<evidence type="ECO:0000256" key="5">
    <source>
        <dbReference type="ARBA" id="ARBA00023002"/>
    </source>
</evidence>
<evidence type="ECO:0000256" key="2">
    <source>
        <dbReference type="ARBA" id="ARBA00005179"/>
    </source>
</evidence>
<dbReference type="InterPro" id="IPR002401">
    <property type="entry name" value="Cyt_P450_E_grp-I"/>
</dbReference>
<dbReference type="GO" id="GO:0004497">
    <property type="term" value="F:monooxygenase activity"/>
    <property type="evidence" value="ECO:0007669"/>
    <property type="project" value="UniProtKB-KW"/>
</dbReference>
<dbReference type="EMBL" id="JAUEPU010000026">
    <property type="protein sequence ID" value="KAK0493213.1"/>
    <property type="molecule type" value="Genomic_DNA"/>
</dbReference>
<keyword evidence="9" id="KW-0472">Membrane</keyword>
<keyword evidence="9" id="KW-0812">Transmembrane</keyword>
<dbReference type="PANTHER" id="PTHR24305">
    <property type="entry name" value="CYTOCHROME P450"/>
    <property type="match status" value="1"/>
</dbReference>
<evidence type="ECO:0000313" key="11">
    <source>
        <dbReference type="Proteomes" id="UP001175228"/>
    </source>
</evidence>
<keyword evidence="7 8" id="KW-0349">Heme</keyword>
<keyword evidence="9" id="KW-1133">Transmembrane helix</keyword>
<keyword evidence="5 8" id="KW-0560">Oxidoreductase</keyword>
<evidence type="ECO:0000256" key="6">
    <source>
        <dbReference type="ARBA" id="ARBA00023004"/>
    </source>
</evidence>
<evidence type="ECO:0000256" key="4">
    <source>
        <dbReference type="ARBA" id="ARBA00022723"/>
    </source>
</evidence>
<proteinExistence type="inferred from homology"/>
<feature type="transmembrane region" description="Helical" evidence="9">
    <location>
        <begin position="24"/>
        <end position="42"/>
    </location>
</feature>
<comment type="similarity">
    <text evidence="3 8">Belongs to the cytochrome P450 family.</text>
</comment>
<name>A0AA39ULP7_9AGAR</name>
<dbReference type="InterPro" id="IPR036396">
    <property type="entry name" value="Cyt_P450_sf"/>
</dbReference>
<sequence>MDRRIDGINASLADISWILSGKSMMTLACSWLAIVVFYRLYFHPLSRFPGPKFAAVSSLYHFYYDVVAGREMLSNLAELHKVYGTYLVCCIEKLCHYPKIGPVVRYGPNSLHFSERSAYSDIYRTGTNLTKEPFFYKCFYFTEASFGFTDPQKHKTRREMMAPFFHRRAVLRLESVVQTTVDKLISRLSENADEPIDFYFAFRAVALEVIATYCFGQSFGCLDVPGFRHQLLVNIAIQIQNLWVWKWFPLLPVALMNLPDFIILRLDPTLRANLDLRDMLTKQIDNFVDHDDDLKDADEVIYHHLLHPSSERHTRPSKSSLLDEAMLLIEAGSDTVGNACYTGMFYVLNDPYVYKKVTTELKDAWSDQNQSMHLQSLEKLPYLTAFIKESLRLSHGVVTALPRVVQKATRVSDCAVPAGVDVSMAVSFVHLDPEVFKDPLHFNPDRWLTPNAHELENSLVAFSRGTRMCAGINLAWAELYLILGNVFRKLDLKIYDGAKVEEFAHFKEYFVPVHRGQNLKALVAKRSG</sequence>
<dbReference type="GO" id="GO:0020037">
    <property type="term" value="F:heme binding"/>
    <property type="evidence" value="ECO:0007669"/>
    <property type="project" value="InterPro"/>
</dbReference>
<feature type="binding site" description="axial binding residue" evidence="7">
    <location>
        <position position="469"/>
    </location>
    <ligand>
        <name>heme</name>
        <dbReference type="ChEBI" id="CHEBI:30413"/>
    </ligand>
    <ligandPart>
        <name>Fe</name>
        <dbReference type="ChEBI" id="CHEBI:18248"/>
    </ligandPart>
</feature>
<dbReference type="PANTHER" id="PTHR24305:SF157">
    <property type="entry name" value="N-ACETYLTRYPTOPHAN 6-HYDROXYLASE IVOC-RELATED"/>
    <property type="match status" value="1"/>
</dbReference>
<evidence type="ECO:0000256" key="7">
    <source>
        <dbReference type="PIRSR" id="PIRSR602401-1"/>
    </source>
</evidence>
<evidence type="ECO:0000256" key="8">
    <source>
        <dbReference type="RuleBase" id="RU000461"/>
    </source>
</evidence>
<evidence type="ECO:0000313" key="10">
    <source>
        <dbReference type="EMBL" id="KAK0493213.1"/>
    </source>
</evidence>